<feature type="transmembrane region" description="Helical" evidence="1">
    <location>
        <begin position="165"/>
        <end position="187"/>
    </location>
</feature>
<keyword evidence="1" id="KW-0472">Membrane</keyword>
<accession>A0A1X9MFZ0</accession>
<dbReference type="KEGG" id="bkw:BkAM31D_22335"/>
<feature type="domain" description="HAAS transmembrane region" evidence="2">
    <location>
        <begin position="97"/>
        <end position="198"/>
    </location>
</feature>
<dbReference type="AlphaFoldDB" id="A0A1X9MFZ0"/>
<sequence length="215" mass="23691">MKLSLESEKFLQDLRGYLFTKGVKHEEVDDFIQEAEGHLLEGEQHGKNVQQIFGCTPKEYANDLVKAMGASFRRPFALISQIVLILISYQISTTGLTENLSFTFVELVGYPLVYIGFLLVVGIGVRIASFKGRKLQDLVLVISVAIGMLAMVAVFLVNSRIAEPFIVLGSSGSLVVTGIFLSIFLIMIQRLLGWFGLLGALALLMLHASVTTFFL</sequence>
<dbReference type="PANTHER" id="PTHR41307">
    <property type="entry name" value="MEMBRANE PROTEIN-RELATED"/>
    <property type="match status" value="1"/>
</dbReference>
<dbReference type="RefSeq" id="WP_066157276.1">
    <property type="nucleotide sequence ID" value="NZ_CP020814.1"/>
</dbReference>
<dbReference type="SUPFAM" id="SSF158560">
    <property type="entry name" value="BH3980-like"/>
    <property type="match status" value="1"/>
</dbReference>
<feature type="transmembrane region" description="Helical" evidence="1">
    <location>
        <begin position="108"/>
        <end position="127"/>
    </location>
</feature>
<gene>
    <name evidence="3" type="ORF">BkAM31D_22335</name>
</gene>
<feature type="transmembrane region" description="Helical" evidence="1">
    <location>
        <begin position="194"/>
        <end position="214"/>
    </location>
</feature>
<keyword evidence="4" id="KW-1185">Reference proteome</keyword>
<evidence type="ECO:0000259" key="2">
    <source>
        <dbReference type="Pfam" id="PF08006"/>
    </source>
</evidence>
<evidence type="ECO:0000313" key="4">
    <source>
        <dbReference type="Proteomes" id="UP000193006"/>
    </source>
</evidence>
<name>A0A1X9MFZ0_9BACI</name>
<dbReference type="Proteomes" id="UP000193006">
    <property type="component" value="Chromosome"/>
</dbReference>
<dbReference type="STRING" id="199441.BkAM31D_22335"/>
<proteinExistence type="predicted"/>
<dbReference type="InterPro" id="IPR012963">
    <property type="entry name" value="HAAS_TM"/>
</dbReference>
<dbReference type="EMBL" id="CP020814">
    <property type="protein sequence ID" value="ARK32375.1"/>
    <property type="molecule type" value="Genomic_DNA"/>
</dbReference>
<keyword evidence="1" id="KW-1133">Transmembrane helix</keyword>
<reference evidence="3 4" key="1">
    <citation type="submission" date="2017-04" db="EMBL/GenBank/DDBJ databases">
        <title>Bacillus krulwichiae AM31D Genome sequencing and assembly.</title>
        <authorList>
            <person name="Krulwich T.A."/>
            <person name="Anastor L."/>
            <person name="Ehrlich R."/>
            <person name="Ehrlich G.D."/>
            <person name="Janto B."/>
        </authorList>
    </citation>
    <scope>NUCLEOTIDE SEQUENCE [LARGE SCALE GENOMIC DNA]</scope>
    <source>
        <strain evidence="3 4">AM31D</strain>
    </source>
</reference>
<protein>
    <recommendedName>
        <fullName evidence="2">HAAS transmembrane region domain-containing protein</fullName>
    </recommendedName>
</protein>
<feature type="transmembrane region" description="Helical" evidence="1">
    <location>
        <begin position="139"/>
        <end position="159"/>
    </location>
</feature>
<dbReference type="Pfam" id="PF08006">
    <property type="entry name" value="HAAS_TM"/>
    <property type="match status" value="1"/>
</dbReference>
<evidence type="ECO:0000313" key="3">
    <source>
        <dbReference type="EMBL" id="ARK32375.1"/>
    </source>
</evidence>
<feature type="transmembrane region" description="Helical" evidence="1">
    <location>
        <begin position="76"/>
        <end position="96"/>
    </location>
</feature>
<dbReference type="PANTHER" id="PTHR41307:SF1">
    <property type="entry name" value="MEMBRANE PROTEIN"/>
    <property type="match status" value="1"/>
</dbReference>
<organism evidence="3 4">
    <name type="scientific">Halalkalibacter krulwichiae</name>
    <dbReference type="NCBI Taxonomy" id="199441"/>
    <lineage>
        <taxon>Bacteria</taxon>
        <taxon>Bacillati</taxon>
        <taxon>Bacillota</taxon>
        <taxon>Bacilli</taxon>
        <taxon>Bacillales</taxon>
        <taxon>Bacillaceae</taxon>
        <taxon>Halalkalibacter</taxon>
    </lineage>
</organism>
<keyword evidence="1" id="KW-0812">Transmembrane</keyword>
<evidence type="ECO:0000256" key="1">
    <source>
        <dbReference type="SAM" id="Phobius"/>
    </source>
</evidence>